<comment type="caution">
    <text evidence="3">The sequence shown here is derived from an EMBL/GenBank/DDBJ whole genome shotgun (WGS) entry which is preliminary data.</text>
</comment>
<reference evidence="3 4" key="1">
    <citation type="submission" date="2023-12" db="EMBL/GenBank/DDBJ databases">
        <title>A high-quality genome assembly for Dillenia turbinata (Dilleniales).</title>
        <authorList>
            <person name="Chanderbali A."/>
        </authorList>
    </citation>
    <scope>NUCLEOTIDE SEQUENCE [LARGE SCALE GENOMIC DNA]</scope>
    <source>
        <strain evidence="3">LSX21</strain>
        <tissue evidence="3">Leaf</tissue>
    </source>
</reference>
<feature type="region of interest" description="Disordered" evidence="1">
    <location>
        <begin position="102"/>
        <end position="147"/>
    </location>
</feature>
<feature type="compositionally biased region" description="Basic and acidic residues" evidence="1">
    <location>
        <begin position="125"/>
        <end position="135"/>
    </location>
</feature>
<evidence type="ECO:0000256" key="1">
    <source>
        <dbReference type="SAM" id="MobiDB-lite"/>
    </source>
</evidence>
<name>A0AAN8UXJ0_9MAGN</name>
<dbReference type="GO" id="GO:0003676">
    <property type="term" value="F:nucleic acid binding"/>
    <property type="evidence" value="ECO:0007669"/>
    <property type="project" value="InterPro"/>
</dbReference>
<dbReference type="AlphaFoldDB" id="A0AAN8UXJ0"/>
<evidence type="ECO:0000259" key="2">
    <source>
        <dbReference type="PROSITE" id="PS50174"/>
    </source>
</evidence>
<dbReference type="Pfam" id="PF01585">
    <property type="entry name" value="G-patch"/>
    <property type="match status" value="1"/>
</dbReference>
<gene>
    <name evidence="3" type="ORF">RJ641_015755</name>
</gene>
<dbReference type="PANTHER" id="PTHR23329">
    <property type="entry name" value="TUFTELIN-INTERACTING PROTEIN 11-RELATED"/>
    <property type="match status" value="1"/>
</dbReference>
<keyword evidence="4" id="KW-1185">Reference proteome</keyword>
<dbReference type="GO" id="GO:0000390">
    <property type="term" value="P:spliceosomal complex disassembly"/>
    <property type="evidence" value="ECO:0007669"/>
    <property type="project" value="InterPro"/>
</dbReference>
<dbReference type="InterPro" id="IPR045211">
    <property type="entry name" value="TFP11/STIP/Ntr1"/>
</dbReference>
<evidence type="ECO:0000313" key="3">
    <source>
        <dbReference type="EMBL" id="KAK6919851.1"/>
    </source>
</evidence>
<dbReference type="InterPro" id="IPR000467">
    <property type="entry name" value="G_patch_dom"/>
</dbReference>
<dbReference type="GO" id="GO:0071008">
    <property type="term" value="C:U2-type post-mRNA release spliceosomal complex"/>
    <property type="evidence" value="ECO:0007669"/>
    <property type="project" value="TreeGrafter"/>
</dbReference>
<dbReference type="EMBL" id="JBAMMX010000021">
    <property type="protein sequence ID" value="KAK6919851.1"/>
    <property type="molecule type" value="Genomic_DNA"/>
</dbReference>
<feature type="compositionally biased region" description="Basic residues" evidence="1">
    <location>
        <begin position="115"/>
        <end position="124"/>
    </location>
</feature>
<dbReference type="PANTHER" id="PTHR23329:SF1">
    <property type="entry name" value="TUFTELIN-INTERACTING PROTEIN 11"/>
    <property type="match status" value="1"/>
</dbReference>
<dbReference type="PROSITE" id="PS50174">
    <property type="entry name" value="G_PATCH"/>
    <property type="match status" value="1"/>
</dbReference>
<accession>A0AAN8UXJ0</accession>
<dbReference type="Proteomes" id="UP001370490">
    <property type="component" value="Unassembled WGS sequence"/>
</dbReference>
<organism evidence="3 4">
    <name type="scientific">Dillenia turbinata</name>
    <dbReference type="NCBI Taxonomy" id="194707"/>
    <lineage>
        <taxon>Eukaryota</taxon>
        <taxon>Viridiplantae</taxon>
        <taxon>Streptophyta</taxon>
        <taxon>Embryophyta</taxon>
        <taxon>Tracheophyta</taxon>
        <taxon>Spermatophyta</taxon>
        <taxon>Magnoliopsida</taxon>
        <taxon>eudicotyledons</taxon>
        <taxon>Gunneridae</taxon>
        <taxon>Pentapetalae</taxon>
        <taxon>Dilleniales</taxon>
        <taxon>Dilleniaceae</taxon>
        <taxon>Dillenia</taxon>
    </lineage>
</organism>
<feature type="domain" description="G-patch" evidence="2">
    <location>
        <begin position="63"/>
        <end position="112"/>
    </location>
</feature>
<protein>
    <submittedName>
        <fullName evidence="3">G-patch domain</fullName>
    </submittedName>
</protein>
<evidence type="ECO:0000313" key="4">
    <source>
        <dbReference type="Proteomes" id="UP001370490"/>
    </source>
</evidence>
<proteinExistence type="predicted"/>
<sequence length="147" mass="16310">MKADLTKPVNLIFTGIVMPHQDFDKNVKEENEDKEEESVDLGICSAGFGLGFGSNSLFKEGHTKGIGAKLLEKMEYKVGGLGKNEHGILAPVEAKLSPENMVAQPAVRSKEKRWTKQARARKDSHRTAKELLAEKEEQEGEYVQGVR</sequence>